<dbReference type="Pfam" id="PF08450">
    <property type="entry name" value="SGL"/>
    <property type="match status" value="1"/>
</dbReference>
<dbReference type="SUPFAM" id="SSF63829">
    <property type="entry name" value="Calcium-dependent phosphotriesterase"/>
    <property type="match status" value="1"/>
</dbReference>
<dbReference type="RefSeq" id="WP_043123683.1">
    <property type="nucleotide sequence ID" value="NZ_JTDL01000110.1"/>
</dbReference>
<evidence type="ECO:0000256" key="3">
    <source>
        <dbReference type="PIRSR" id="PIRSR605511-2"/>
    </source>
</evidence>
<dbReference type="AlphaFoldDB" id="A0A0B2AH22"/>
<evidence type="ECO:0000256" key="2">
    <source>
        <dbReference type="PIRSR" id="PIRSR605511-1"/>
    </source>
</evidence>
<dbReference type="GO" id="GO:0005509">
    <property type="term" value="F:calcium ion binding"/>
    <property type="evidence" value="ECO:0007669"/>
    <property type="project" value="TreeGrafter"/>
</dbReference>
<sequence length="235" mass="25381">MSVTAAVANDEIHILGEGPFWDPIRSCLLWVDIVRGIVFEGALHPAGRIEITGWHHFGETTGAVAVSAQGDWLVAGQDSLICRDPAGNVRRYPPLPTVGGKQRLNEGKPDPAGRYLIGTLCLEGPSTTETLLQVDHDGGVRAVDEDLTLSNGLAWSPDGSQLYSIDTNRRLVFRRSYGANTGATGPREEFLAFSEGYPDGVTIDAEGHLWIAMWGLGEVRRYSPDGELTESVSVP</sequence>
<feature type="binding site" evidence="3">
    <location>
        <position position="17"/>
    </location>
    <ligand>
        <name>a divalent metal cation</name>
        <dbReference type="ChEBI" id="CHEBI:60240"/>
    </ligand>
</feature>
<dbReference type="InterPro" id="IPR013658">
    <property type="entry name" value="SGL"/>
</dbReference>
<dbReference type="STRING" id="1338436.LK10_11280"/>
<feature type="binding site" evidence="3">
    <location>
        <position position="151"/>
    </location>
    <ligand>
        <name>a divalent metal cation</name>
        <dbReference type="ChEBI" id="CHEBI:60240"/>
    </ligand>
</feature>
<protein>
    <recommendedName>
        <fullName evidence="4">SMP-30/Gluconolactonase/LRE-like region domain-containing protein</fullName>
    </recommendedName>
</protein>
<keyword evidence="6" id="KW-1185">Reference proteome</keyword>
<evidence type="ECO:0000256" key="1">
    <source>
        <dbReference type="ARBA" id="ARBA00008853"/>
    </source>
</evidence>
<dbReference type="Gene3D" id="2.120.10.30">
    <property type="entry name" value="TolB, C-terminal domain"/>
    <property type="match status" value="1"/>
</dbReference>
<proteinExistence type="inferred from homology"/>
<dbReference type="InterPro" id="IPR005511">
    <property type="entry name" value="SMP-30"/>
</dbReference>
<feature type="binding site" evidence="3">
    <location>
        <position position="199"/>
    </location>
    <ligand>
        <name>a divalent metal cation</name>
        <dbReference type="ChEBI" id="CHEBI:60240"/>
    </ligand>
</feature>
<feature type="active site" description="Proton donor/acceptor" evidence="2">
    <location>
        <position position="199"/>
    </location>
</feature>
<comment type="caution">
    <text evidence="5">The sequence shown here is derived from an EMBL/GenBank/DDBJ whole genome shotgun (WGS) entry which is preliminary data.</text>
</comment>
<reference evidence="5 6" key="1">
    <citation type="submission" date="2014-09" db="EMBL/GenBank/DDBJ databases">
        <title>Genome sequence of Sinomonas sp. MUSC 117.</title>
        <authorList>
            <person name="Lee L.-H."/>
        </authorList>
    </citation>
    <scope>NUCLEOTIDE SEQUENCE [LARGE SCALE GENOMIC DNA]</scope>
    <source>
        <strain evidence="5 6">MUSC 117</strain>
    </source>
</reference>
<dbReference type="InterPro" id="IPR011042">
    <property type="entry name" value="6-blade_b-propeller_TolB-like"/>
</dbReference>
<dbReference type="GO" id="GO:0019853">
    <property type="term" value="P:L-ascorbic acid biosynthetic process"/>
    <property type="evidence" value="ECO:0007669"/>
    <property type="project" value="TreeGrafter"/>
</dbReference>
<feature type="binding site" evidence="3">
    <location>
        <position position="123"/>
    </location>
    <ligand>
        <name>substrate</name>
    </ligand>
</feature>
<evidence type="ECO:0000313" key="5">
    <source>
        <dbReference type="EMBL" id="KHL02857.1"/>
    </source>
</evidence>
<evidence type="ECO:0000313" key="6">
    <source>
        <dbReference type="Proteomes" id="UP000030982"/>
    </source>
</evidence>
<feature type="binding site" evidence="3">
    <location>
        <position position="105"/>
    </location>
    <ligand>
        <name>substrate</name>
    </ligand>
</feature>
<evidence type="ECO:0000259" key="4">
    <source>
        <dbReference type="Pfam" id="PF08450"/>
    </source>
</evidence>
<comment type="cofactor">
    <cofactor evidence="3">
        <name>Zn(2+)</name>
        <dbReference type="ChEBI" id="CHEBI:29105"/>
    </cofactor>
    <text evidence="3">Binds 1 divalent metal cation per subunit.</text>
</comment>
<comment type="similarity">
    <text evidence="1">Belongs to the SMP-30/CGR1 family.</text>
</comment>
<name>A0A0B2AH22_9MICC</name>
<dbReference type="PRINTS" id="PR01790">
    <property type="entry name" value="SMP30FAMILY"/>
</dbReference>
<feature type="domain" description="SMP-30/Gluconolactonase/LRE-like region" evidence="4">
    <location>
        <begin position="15"/>
        <end position="235"/>
    </location>
</feature>
<dbReference type="PANTHER" id="PTHR10907">
    <property type="entry name" value="REGUCALCIN"/>
    <property type="match status" value="1"/>
</dbReference>
<dbReference type="PANTHER" id="PTHR10907:SF47">
    <property type="entry name" value="REGUCALCIN"/>
    <property type="match status" value="1"/>
</dbReference>
<keyword evidence="3" id="KW-0862">Zinc</keyword>
<feature type="non-terminal residue" evidence="5">
    <location>
        <position position="235"/>
    </location>
</feature>
<accession>A0A0B2AH22</accession>
<dbReference type="Proteomes" id="UP000030982">
    <property type="component" value="Unassembled WGS sequence"/>
</dbReference>
<feature type="binding site" evidence="3">
    <location>
        <position position="103"/>
    </location>
    <ligand>
        <name>substrate</name>
    </ligand>
</feature>
<dbReference type="GO" id="GO:0004341">
    <property type="term" value="F:gluconolactonase activity"/>
    <property type="evidence" value="ECO:0007669"/>
    <property type="project" value="TreeGrafter"/>
</dbReference>
<keyword evidence="3" id="KW-0479">Metal-binding</keyword>
<dbReference type="OrthoDB" id="2633250at2"/>
<gene>
    <name evidence="5" type="ORF">LK10_11280</name>
</gene>
<dbReference type="EMBL" id="JTDL01000110">
    <property type="protein sequence ID" value="KHL02857.1"/>
    <property type="molecule type" value="Genomic_DNA"/>
</dbReference>
<organism evidence="5 6">
    <name type="scientific">Sinomonas humi</name>
    <dbReference type="NCBI Taxonomy" id="1338436"/>
    <lineage>
        <taxon>Bacteria</taxon>
        <taxon>Bacillati</taxon>
        <taxon>Actinomycetota</taxon>
        <taxon>Actinomycetes</taxon>
        <taxon>Micrococcales</taxon>
        <taxon>Micrococcaceae</taxon>
        <taxon>Sinomonas</taxon>
    </lineage>
</organism>